<accession>A0ABD1E515</accession>
<name>A0ABD1E515_HYPHA</name>
<reference evidence="7 8" key="1">
    <citation type="submission" date="2024-05" db="EMBL/GenBank/DDBJ databases">
        <title>Genetic variation in Jamaican populations of the coffee berry borer (Hypothenemus hampei).</title>
        <authorList>
            <person name="Errbii M."/>
            <person name="Myrie A."/>
        </authorList>
    </citation>
    <scope>NUCLEOTIDE SEQUENCE [LARGE SCALE GENOMIC DNA]</scope>
    <source>
        <strain evidence="7">JA-Hopewell-2020-01-JO</strain>
        <tissue evidence="7">Whole body</tissue>
    </source>
</reference>
<dbReference type="Proteomes" id="UP001566132">
    <property type="component" value="Unassembled WGS sequence"/>
</dbReference>
<evidence type="ECO:0000313" key="7">
    <source>
        <dbReference type="EMBL" id="KAL1489660.1"/>
    </source>
</evidence>
<evidence type="ECO:0000313" key="8">
    <source>
        <dbReference type="Proteomes" id="UP001566132"/>
    </source>
</evidence>
<evidence type="ECO:0000259" key="6">
    <source>
        <dbReference type="Pfam" id="PF09368"/>
    </source>
</evidence>
<sequence>MYEIESENGSSSEEELSLHKKQKEQTQSDSEVEVFGIGSDEESEGDGDDDNSDDNDDDEHESDIALSDVEGHDEDDNIPDSRAWGKQKKKYYGADYIDADFGGFDGKDVQAAEVEQDEANQLQNQLMKQLDSSVLDIDNILKKPTNEVWIEQEEELMKADLSKLSVKEKLNYLKKESPELFVLIDDFKAKMTLVKDSLNPILQKVKAGLIEKCKIVDFIEMYRSVVLNYATNIYMYLLLKSKNKLKNHPITQRLYQYRHLLGQIEPVFEKVVKPQIDLLLEQYALQGLQEKEATIKSKKKKTLKLLAQLQKSSQKSKRESDKNNENQPQKRVKLDSESNEKKVTFKSDDSESENDGANEDGDDKNGKRAITYQIAKNKGLTPYRKKEFRNPRVKHKIKYRKALIRRKGAVREPRKELSRYSGEISGIKASVSKSIKIKS</sequence>
<proteinExistence type="inferred from homology"/>
<dbReference type="InterPro" id="IPR018972">
    <property type="entry name" value="Sas10_C_dom"/>
</dbReference>
<feature type="region of interest" description="Disordered" evidence="5">
    <location>
        <begin position="309"/>
        <end position="376"/>
    </location>
</feature>
<feature type="compositionally biased region" description="Acidic residues" evidence="5">
    <location>
        <begin position="350"/>
        <end position="362"/>
    </location>
</feature>
<evidence type="ECO:0000256" key="2">
    <source>
        <dbReference type="ARBA" id="ARBA00010979"/>
    </source>
</evidence>
<dbReference type="PANTHER" id="PTHR13237:SF8">
    <property type="entry name" value="SOMETHING ABOUT SILENCING PROTEIN 10"/>
    <property type="match status" value="1"/>
</dbReference>
<dbReference type="EMBL" id="JBDJPC010000011">
    <property type="protein sequence ID" value="KAL1489660.1"/>
    <property type="molecule type" value="Genomic_DNA"/>
</dbReference>
<evidence type="ECO:0000256" key="4">
    <source>
        <dbReference type="ARBA" id="ARBA00023242"/>
    </source>
</evidence>
<feature type="domain" description="Sas10 C-terminal" evidence="6">
    <location>
        <begin position="365"/>
        <end position="437"/>
    </location>
</feature>
<comment type="similarity">
    <text evidence="2">Belongs to the SAS10 family.</text>
</comment>
<evidence type="ECO:0000256" key="3">
    <source>
        <dbReference type="ARBA" id="ARBA00022553"/>
    </source>
</evidence>
<feature type="compositionally biased region" description="Basic and acidic residues" evidence="5">
    <location>
        <begin position="332"/>
        <end position="349"/>
    </location>
</feature>
<dbReference type="PANTHER" id="PTHR13237">
    <property type="entry name" value="SOMETHING ABOUT SILENCING PROTEIN 10-RELATED"/>
    <property type="match status" value="1"/>
</dbReference>
<dbReference type="Pfam" id="PF09368">
    <property type="entry name" value="Sas10"/>
    <property type="match status" value="1"/>
</dbReference>
<feature type="region of interest" description="Disordered" evidence="5">
    <location>
        <begin position="1"/>
        <end position="82"/>
    </location>
</feature>
<gene>
    <name evidence="7" type="ORF">ABEB36_013602</name>
</gene>
<keyword evidence="4" id="KW-0539">Nucleus</keyword>
<comment type="caution">
    <text evidence="7">The sequence shown here is derived from an EMBL/GenBank/DDBJ whole genome shotgun (WGS) entry which is preliminary data.</text>
</comment>
<comment type="subcellular location">
    <subcellularLocation>
        <location evidence="1">Nucleus</location>
    </subcellularLocation>
</comment>
<dbReference type="Pfam" id="PF04000">
    <property type="entry name" value="Sas10_Utp3"/>
    <property type="match status" value="1"/>
</dbReference>
<evidence type="ECO:0000256" key="5">
    <source>
        <dbReference type="SAM" id="MobiDB-lite"/>
    </source>
</evidence>
<feature type="compositionally biased region" description="Acidic residues" evidence="5">
    <location>
        <begin position="39"/>
        <end position="61"/>
    </location>
</feature>
<dbReference type="InterPro" id="IPR007146">
    <property type="entry name" value="Sas10/Utp3/C1D"/>
</dbReference>
<keyword evidence="8" id="KW-1185">Reference proteome</keyword>
<evidence type="ECO:0000256" key="1">
    <source>
        <dbReference type="ARBA" id="ARBA00004123"/>
    </source>
</evidence>
<keyword evidence="3" id="KW-0597">Phosphoprotein</keyword>
<dbReference type="GO" id="GO:0005634">
    <property type="term" value="C:nucleus"/>
    <property type="evidence" value="ECO:0007669"/>
    <property type="project" value="UniProtKB-SubCell"/>
</dbReference>
<dbReference type="AlphaFoldDB" id="A0ABD1E515"/>
<organism evidence="7 8">
    <name type="scientific">Hypothenemus hampei</name>
    <name type="common">Coffee berry borer</name>
    <dbReference type="NCBI Taxonomy" id="57062"/>
    <lineage>
        <taxon>Eukaryota</taxon>
        <taxon>Metazoa</taxon>
        <taxon>Ecdysozoa</taxon>
        <taxon>Arthropoda</taxon>
        <taxon>Hexapoda</taxon>
        <taxon>Insecta</taxon>
        <taxon>Pterygota</taxon>
        <taxon>Neoptera</taxon>
        <taxon>Endopterygota</taxon>
        <taxon>Coleoptera</taxon>
        <taxon>Polyphaga</taxon>
        <taxon>Cucujiformia</taxon>
        <taxon>Curculionidae</taxon>
        <taxon>Scolytinae</taxon>
        <taxon>Hypothenemus</taxon>
    </lineage>
</organism>
<protein>
    <recommendedName>
        <fullName evidence="6">Sas10 C-terminal domain-containing protein</fullName>
    </recommendedName>
</protein>